<organism evidence="2 3">
    <name type="scientific">Astrephomene gubernaculifera</name>
    <dbReference type="NCBI Taxonomy" id="47775"/>
    <lineage>
        <taxon>Eukaryota</taxon>
        <taxon>Viridiplantae</taxon>
        <taxon>Chlorophyta</taxon>
        <taxon>core chlorophytes</taxon>
        <taxon>Chlorophyceae</taxon>
        <taxon>CS clade</taxon>
        <taxon>Chlamydomonadales</taxon>
        <taxon>Astrephomenaceae</taxon>
        <taxon>Astrephomene</taxon>
    </lineage>
</organism>
<feature type="region of interest" description="Disordered" evidence="1">
    <location>
        <begin position="1"/>
        <end position="54"/>
    </location>
</feature>
<dbReference type="AlphaFoldDB" id="A0AAD3HHW6"/>
<proteinExistence type="predicted"/>
<comment type="caution">
    <text evidence="2">The sequence shown here is derived from an EMBL/GenBank/DDBJ whole genome shotgun (WGS) entry which is preliminary data.</text>
</comment>
<feature type="compositionally biased region" description="Low complexity" evidence="1">
    <location>
        <begin position="206"/>
        <end position="229"/>
    </location>
</feature>
<feature type="region of interest" description="Disordered" evidence="1">
    <location>
        <begin position="88"/>
        <end position="133"/>
    </location>
</feature>
<evidence type="ECO:0000313" key="3">
    <source>
        <dbReference type="Proteomes" id="UP001054857"/>
    </source>
</evidence>
<dbReference type="Proteomes" id="UP001054857">
    <property type="component" value="Unassembled WGS sequence"/>
</dbReference>
<evidence type="ECO:0000313" key="2">
    <source>
        <dbReference type="EMBL" id="GFR41166.1"/>
    </source>
</evidence>
<gene>
    <name evidence="2" type="ORF">Agub_g1832</name>
</gene>
<protein>
    <submittedName>
        <fullName evidence="2">Uncharacterized protein</fullName>
    </submittedName>
</protein>
<reference evidence="2 3" key="1">
    <citation type="journal article" date="2021" name="Sci. Rep.">
        <title>Genome sequencing of the multicellular alga Astrephomene provides insights into convergent evolution of germ-soma differentiation.</title>
        <authorList>
            <person name="Yamashita S."/>
            <person name="Yamamoto K."/>
            <person name="Matsuzaki R."/>
            <person name="Suzuki S."/>
            <person name="Yamaguchi H."/>
            <person name="Hirooka S."/>
            <person name="Minakuchi Y."/>
            <person name="Miyagishima S."/>
            <person name="Kawachi M."/>
            <person name="Toyoda A."/>
            <person name="Nozaki H."/>
        </authorList>
    </citation>
    <scope>NUCLEOTIDE SEQUENCE [LARGE SCALE GENOMIC DNA]</scope>
    <source>
        <strain evidence="2 3">NIES-4017</strain>
    </source>
</reference>
<evidence type="ECO:0000256" key="1">
    <source>
        <dbReference type="SAM" id="MobiDB-lite"/>
    </source>
</evidence>
<dbReference type="EMBL" id="BMAR01000001">
    <property type="protein sequence ID" value="GFR41166.1"/>
    <property type="molecule type" value="Genomic_DNA"/>
</dbReference>
<accession>A0AAD3HHW6</accession>
<sequence>MHIFMANEGFEAPRPAQIPTPSARPRQLSSSSGQPAADRQQHLSSNEPAAEVPELSHGYISDKLALLLRALRQVGRWLFVKEQPVGAATSSPKMTFSERPLEPATAGAKAAPSSPLPEHQSAPEAPEPAGPLGSLAAQVHHHEPAERLHTPLSTTAKLRNAVVSTVEHALDEAAAVQSSLGGALAEELSKFRHEGHEAQLHPHHLPPAAAAAAAAAGGPPGGSSSSAGSTPGGMALGGPQQ</sequence>
<name>A0AAD3HHW6_9CHLO</name>
<feature type="region of interest" description="Disordered" evidence="1">
    <location>
        <begin position="195"/>
        <end position="241"/>
    </location>
</feature>
<keyword evidence="3" id="KW-1185">Reference proteome</keyword>
<feature type="compositionally biased region" description="Gly residues" evidence="1">
    <location>
        <begin position="230"/>
        <end position="241"/>
    </location>
</feature>